<comment type="caution">
    <text evidence="2">The sequence shown here is derived from an EMBL/GenBank/DDBJ whole genome shotgun (WGS) entry which is preliminary data.</text>
</comment>
<sequence length="184" mass="20063">MVLLTAVLLILSFSTVVLAVAAENARDAAAWVGTFELTGQANVNVCGAVTQAEQQNDTSNRPDIHSHSPRFPQALVDQHSPVGPIELGHLDGVPAFVTPVQVPTNPIHRQAIWVTQGGPVQNLPRQWATGPKDGPPHPVSPEDVVSIHSQAKWMHRLILQQDLQRKHFPIISQNSTPQCSQREN</sequence>
<gene>
    <name evidence="2" type="ORF">EYF80_007324</name>
</gene>
<dbReference type="Proteomes" id="UP000314294">
    <property type="component" value="Unassembled WGS sequence"/>
</dbReference>
<accession>A0A4Z2IWW9</accession>
<protein>
    <submittedName>
        <fullName evidence="2">Uncharacterized protein</fullName>
    </submittedName>
</protein>
<reference evidence="2 3" key="1">
    <citation type="submission" date="2019-03" db="EMBL/GenBank/DDBJ databases">
        <title>First draft genome of Liparis tanakae, snailfish: a comprehensive survey of snailfish specific genes.</title>
        <authorList>
            <person name="Kim W."/>
            <person name="Song I."/>
            <person name="Jeong J.-H."/>
            <person name="Kim D."/>
            <person name="Kim S."/>
            <person name="Ryu S."/>
            <person name="Song J.Y."/>
            <person name="Lee S.K."/>
        </authorList>
    </citation>
    <scope>NUCLEOTIDE SEQUENCE [LARGE SCALE GENOMIC DNA]</scope>
    <source>
        <tissue evidence="2">Muscle</tissue>
    </source>
</reference>
<keyword evidence="3" id="KW-1185">Reference proteome</keyword>
<organism evidence="2 3">
    <name type="scientific">Liparis tanakae</name>
    <name type="common">Tanaka's snailfish</name>
    <dbReference type="NCBI Taxonomy" id="230148"/>
    <lineage>
        <taxon>Eukaryota</taxon>
        <taxon>Metazoa</taxon>
        <taxon>Chordata</taxon>
        <taxon>Craniata</taxon>
        <taxon>Vertebrata</taxon>
        <taxon>Euteleostomi</taxon>
        <taxon>Actinopterygii</taxon>
        <taxon>Neopterygii</taxon>
        <taxon>Teleostei</taxon>
        <taxon>Neoteleostei</taxon>
        <taxon>Acanthomorphata</taxon>
        <taxon>Eupercaria</taxon>
        <taxon>Perciformes</taxon>
        <taxon>Cottioidei</taxon>
        <taxon>Cottales</taxon>
        <taxon>Liparidae</taxon>
        <taxon>Liparis</taxon>
    </lineage>
</organism>
<feature type="signal peptide" evidence="1">
    <location>
        <begin position="1"/>
        <end position="19"/>
    </location>
</feature>
<proteinExistence type="predicted"/>
<evidence type="ECO:0000313" key="2">
    <source>
        <dbReference type="EMBL" id="TNN82489.1"/>
    </source>
</evidence>
<feature type="chain" id="PRO_5021315255" evidence="1">
    <location>
        <begin position="20"/>
        <end position="184"/>
    </location>
</feature>
<dbReference type="AlphaFoldDB" id="A0A4Z2IWW9"/>
<evidence type="ECO:0000256" key="1">
    <source>
        <dbReference type="SAM" id="SignalP"/>
    </source>
</evidence>
<dbReference type="EMBL" id="SRLO01000039">
    <property type="protein sequence ID" value="TNN82489.1"/>
    <property type="molecule type" value="Genomic_DNA"/>
</dbReference>
<name>A0A4Z2IWW9_9TELE</name>
<evidence type="ECO:0000313" key="3">
    <source>
        <dbReference type="Proteomes" id="UP000314294"/>
    </source>
</evidence>
<keyword evidence="1" id="KW-0732">Signal</keyword>